<dbReference type="GO" id="GO:0003676">
    <property type="term" value="F:nucleic acid binding"/>
    <property type="evidence" value="ECO:0007669"/>
    <property type="project" value="InterPro"/>
</dbReference>
<accession>A0A8S9XX90</accession>
<dbReference type="InterPro" id="IPR012677">
    <property type="entry name" value="Nucleotide-bd_a/b_plait_sf"/>
</dbReference>
<feature type="region of interest" description="Disordered" evidence="1">
    <location>
        <begin position="6"/>
        <end position="26"/>
    </location>
</feature>
<dbReference type="SUPFAM" id="SSF54928">
    <property type="entry name" value="RNA-binding domain, RBD"/>
    <property type="match status" value="1"/>
</dbReference>
<organism evidence="2 3">
    <name type="scientific">Apolygus lucorum</name>
    <name type="common">Small green plant bug</name>
    <name type="synonym">Lygocoris lucorum</name>
    <dbReference type="NCBI Taxonomy" id="248454"/>
    <lineage>
        <taxon>Eukaryota</taxon>
        <taxon>Metazoa</taxon>
        <taxon>Ecdysozoa</taxon>
        <taxon>Arthropoda</taxon>
        <taxon>Hexapoda</taxon>
        <taxon>Insecta</taxon>
        <taxon>Pterygota</taxon>
        <taxon>Neoptera</taxon>
        <taxon>Paraneoptera</taxon>
        <taxon>Hemiptera</taxon>
        <taxon>Heteroptera</taxon>
        <taxon>Panheteroptera</taxon>
        <taxon>Cimicomorpha</taxon>
        <taxon>Miridae</taxon>
        <taxon>Mirini</taxon>
        <taxon>Apolygus</taxon>
    </lineage>
</organism>
<evidence type="ECO:0000256" key="1">
    <source>
        <dbReference type="SAM" id="MobiDB-lite"/>
    </source>
</evidence>
<dbReference type="AlphaFoldDB" id="A0A8S9XX90"/>
<protein>
    <recommendedName>
        <fullName evidence="4">RRM domain-containing protein</fullName>
    </recommendedName>
</protein>
<feature type="non-terminal residue" evidence="2">
    <location>
        <position position="1"/>
    </location>
</feature>
<proteinExistence type="predicted"/>
<name>A0A8S9XX90_APOLU</name>
<dbReference type="EMBL" id="WIXP02000003">
    <property type="protein sequence ID" value="KAF6213214.1"/>
    <property type="molecule type" value="Genomic_DNA"/>
</dbReference>
<comment type="caution">
    <text evidence="2">The sequence shown here is derived from an EMBL/GenBank/DDBJ whole genome shotgun (WGS) entry which is preliminary data.</text>
</comment>
<evidence type="ECO:0000313" key="2">
    <source>
        <dbReference type="EMBL" id="KAF6213214.1"/>
    </source>
</evidence>
<sequence length="177" mass="20149">DVIFYESNSFQKRDSSSSDDGEADRGLQKVVRFVRPGESSQIRRKKKSRSGGFNDFHRDLSMSDESLCSGDRPPHLLNLMDLWIEKHAEDSGVFTSTEVLIYNLPLHANDGLIYALCDKVVSVLSVQVHRSYFNNMPFATAAVQLRSPDEARLLKKFLHLKPLRGKVLHVIFSSDFY</sequence>
<dbReference type="InterPro" id="IPR035979">
    <property type="entry name" value="RBD_domain_sf"/>
</dbReference>
<reference evidence="2" key="1">
    <citation type="journal article" date="2021" name="Mol. Ecol. Resour.">
        <title>Apolygus lucorum genome provides insights into omnivorousness and mesophyll feeding.</title>
        <authorList>
            <person name="Liu Y."/>
            <person name="Liu H."/>
            <person name="Wang H."/>
            <person name="Huang T."/>
            <person name="Liu B."/>
            <person name="Yang B."/>
            <person name="Yin L."/>
            <person name="Li B."/>
            <person name="Zhang Y."/>
            <person name="Zhang S."/>
            <person name="Jiang F."/>
            <person name="Zhang X."/>
            <person name="Ren Y."/>
            <person name="Wang B."/>
            <person name="Wang S."/>
            <person name="Lu Y."/>
            <person name="Wu K."/>
            <person name="Fan W."/>
            <person name="Wang G."/>
        </authorList>
    </citation>
    <scope>NUCLEOTIDE SEQUENCE</scope>
    <source>
        <strain evidence="2">12Hb</strain>
    </source>
</reference>
<dbReference type="Proteomes" id="UP000466442">
    <property type="component" value="Unassembled WGS sequence"/>
</dbReference>
<dbReference type="Gene3D" id="3.30.70.330">
    <property type="match status" value="1"/>
</dbReference>
<gene>
    <name evidence="2" type="ORF">GE061_010931</name>
</gene>
<evidence type="ECO:0008006" key="4">
    <source>
        <dbReference type="Google" id="ProtNLM"/>
    </source>
</evidence>
<keyword evidence="3" id="KW-1185">Reference proteome</keyword>
<evidence type="ECO:0000313" key="3">
    <source>
        <dbReference type="Proteomes" id="UP000466442"/>
    </source>
</evidence>